<evidence type="ECO:0000256" key="3">
    <source>
        <dbReference type="ARBA" id="ARBA00022801"/>
    </source>
</evidence>
<dbReference type="SMART" id="SM01110">
    <property type="entry name" value="Cutinase"/>
    <property type="match status" value="1"/>
</dbReference>
<evidence type="ECO:0008006" key="8">
    <source>
        <dbReference type="Google" id="ProtNLM"/>
    </source>
</evidence>
<keyword evidence="3" id="KW-0378">Hydrolase</keyword>
<dbReference type="PANTHER" id="PTHR33630:SF9">
    <property type="entry name" value="CUTINASE 4"/>
    <property type="match status" value="1"/>
</dbReference>
<evidence type="ECO:0000256" key="5">
    <source>
        <dbReference type="SAM" id="SignalP"/>
    </source>
</evidence>
<keyword evidence="4" id="KW-1015">Disulfide bond</keyword>
<organism evidence="6 7">
    <name type="scientific">Corynebacterium pollutisoli</name>
    <dbReference type="NCBI Taxonomy" id="1610489"/>
    <lineage>
        <taxon>Bacteria</taxon>
        <taxon>Bacillati</taxon>
        <taxon>Actinomycetota</taxon>
        <taxon>Actinomycetes</taxon>
        <taxon>Mycobacteriales</taxon>
        <taxon>Corynebacteriaceae</taxon>
        <taxon>Corynebacterium</taxon>
    </lineage>
</organism>
<dbReference type="STRING" id="1610489.SAMN06295981_0171"/>
<dbReference type="InterPro" id="IPR000675">
    <property type="entry name" value="Cutinase/axe"/>
</dbReference>
<feature type="signal peptide" evidence="5">
    <location>
        <begin position="1"/>
        <end position="24"/>
    </location>
</feature>
<dbReference type="PANTHER" id="PTHR33630">
    <property type="entry name" value="CUTINASE RV1984C-RELATED-RELATED"/>
    <property type="match status" value="1"/>
</dbReference>
<keyword evidence="2" id="KW-0719">Serine esterase</keyword>
<evidence type="ECO:0000313" key="6">
    <source>
        <dbReference type="EMBL" id="SMG06542.1"/>
    </source>
</evidence>
<reference evidence="7" key="1">
    <citation type="submission" date="2017-04" db="EMBL/GenBank/DDBJ databases">
        <authorList>
            <person name="Varghese N."/>
            <person name="Submissions S."/>
        </authorList>
    </citation>
    <scope>NUCLEOTIDE SEQUENCE [LARGE SCALE GENOMIC DNA]</scope>
    <source>
        <strain evidence="7">VDS</strain>
    </source>
</reference>
<accession>A0A1X7HX17</accession>
<proteinExistence type="inferred from homology"/>
<evidence type="ECO:0000256" key="4">
    <source>
        <dbReference type="ARBA" id="ARBA00023157"/>
    </source>
</evidence>
<dbReference type="Gene3D" id="3.40.50.1820">
    <property type="entry name" value="alpha/beta hydrolase"/>
    <property type="match status" value="1"/>
</dbReference>
<dbReference type="RefSeq" id="WP_143337434.1">
    <property type="nucleotide sequence ID" value="NZ_FXAR01000001.1"/>
</dbReference>
<dbReference type="Proteomes" id="UP000193309">
    <property type="component" value="Unassembled WGS sequence"/>
</dbReference>
<gene>
    <name evidence="6" type="ORF">SAMN06295981_0171</name>
</gene>
<evidence type="ECO:0000313" key="7">
    <source>
        <dbReference type="Proteomes" id="UP000193309"/>
    </source>
</evidence>
<dbReference type="EMBL" id="FXAR01000001">
    <property type="protein sequence ID" value="SMG06542.1"/>
    <property type="molecule type" value="Genomic_DNA"/>
</dbReference>
<dbReference type="GO" id="GO:0052689">
    <property type="term" value="F:carboxylic ester hydrolase activity"/>
    <property type="evidence" value="ECO:0007669"/>
    <property type="project" value="UniProtKB-KW"/>
</dbReference>
<protein>
    <recommendedName>
        <fullName evidence="8">Cutinase</fullName>
    </recommendedName>
</protein>
<keyword evidence="5" id="KW-0732">Signal</keyword>
<dbReference type="AlphaFoldDB" id="A0A1X7HX17"/>
<dbReference type="InterPro" id="IPR029058">
    <property type="entry name" value="AB_hydrolase_fold"/>
</dbReference>
<evidence type="ECO:0000256" key="1">
    <source>
        <dbReference type="ARBA" id="ARBA00007534"/>
    </source>
</evidence>
<dbReference type="SUPFAM" id="SSF53474">
    <property type="entry name" value="alpha/beta-Hydrolases"/>
    <property type="match status" value="1"/>
</dbReference>
<evidence type="ECO:0000256" key="2">
    <source>
        <dbReference type="ARBA" id="ARBA00022487"/>
    </source>
</evidence>
<keyword evidence="7" id="KW-1185">Reference proteome</keyword>
<comment type="similarity">
    <text evidence="1">Belongs to the cutinase family.</text>
</comment>
<name>A0A1X7HX17_9CORY</name>
<sequence length="308" mass="32940">MWSFRFLVAAAVAAGVIVAPSVEAQAGAQECPAVAVVAARGSDQNEFLEPTRYSAEAPWISNGYEERTIRAFLQYSEERHRANTGTSLMKDVYVLGLDASVYPAEFPSPQLTEKDEEVDNREFARRAVGAVKERPAHLMAYDATVGFAQSLRAGVRGTPGYIDAWEERTGCAPGYILIGYSQGALVLAPQEEALAERGQLIGSLYLGNPLLTPGDATVIGQPTRGGGLLSSLPQAVQPTQADIQRLNYCAADDFVCDVTSSAIGGSLTTKGGVHANYFLEIEENGASEYDAQVSDTFAGWITGYTSRP</sequence>
<feature type="chain" id="PRO_5038730623" description="Cutinase" evidence="5">
    <location>
        <begin position="25"/>
        <end position="308"/>
    </location>
</feature>
<dbReference type="OrthoDB" id="4457739at2"/>